<feature type="compositionally biased region" description="Acidic residues" evidence="1">
    <location>
        <begin position="969"/>
        <end position="984"/>
    </location>
</feature>
<protein>
    <recommendedName>
        <fullName evidence="4">CxC1-like cysteine cluster associated with KDZ transposases domain-containing protein</fullName>
    </recommendedName>
</protein>
<reference evidence="2 3" key="1">
    <citation type="journal article" date="2016" name="Mol. Biol. Evol.">
        <title>Comparative Genomics of Early-Diverging Mushroom-Forming Fungi Provides Insights into the Origins of Lignocellulose Decay Capabilities.</title>
        <authorList>
            <person name="Nagy L.G."/>
            <person name="Riley R."/>
            <person name="Tritt A."/>
            <person name="Adam C."/>
            <person name="Daum C."/>
            <person name="Floudas D."/>
            <person name="Sun H."/>
            <person name="Yadav J.S."/>
            <person name="Pangilinan J."/>
            <person name="Larsson K.H."/>
            <person name="Matsuura K."/>
            <person name="Barry K."/>
            <person name="Labutti K."/>
            <person name="Kuo R."/>
            <person name="Ohm R.A."/>
            <person name="Bhattacharya S.S."/>
            <person name="Shirouzu T."/>
            <person name="Yoshinaga Y."/>
            <person name="Martin F.M."/>
            <person name="Grigoriev I.V."/>
            <person name="Hibbett D.S."/>
        </authorList>
    </citation>
    <scope>NUCLEOTIDE SEQUENCE [LARGE SCALE GENOMIC DNA]</scope>
    <source>
        <strain evidence="2 3">HHB12029</strain>
    </source>
</reference>
<organism evidence="2 3">
    <name type="scientific">Exidia glandulosa HHB12029</name>
    <dbReference type="NCBI Taxonomy" id="1314781"/>
    <lineage>
        <taxon>Eukaryota</taxon>
        <taxon>Fungi</taxon>
        <taxon>Dikarya</taxon>
        <taxon>Basidiomycota</taxon>
        <taxon>Agaricomycotina</taxon>
        <taxon>Agaricomycetes</taxon>
        <taxon>Auriculariales</taxon>
        <taxon>Exidiaceae</taxon>
        <taxon>Exidia</taxon>
    </lineage>
</organism>
<dbReference type="PANTHER" id="PTHR33096:SF1">
    <property type="entry name" value="CXC1-LIKE CYSTEINE CLUSTER ASSOCIATED WITH KDZ TRANSPOSASES DOMAIN-CONTAINING PROTEIN"/>
    <property type="match status" value="1"/>
</dbReference>
<feature type="compositionally biased region" description="Pro residues" evidence="1">
    <location>
        <begin position="110"/>
        <end position="124"/>
    </location>
</feature>
<evidence type="ECO:0000256" key="1">
    <source>
        <dbReference type="SAM" id="MobiDB-lite"/>
    </source>
</evidence>
<evidence type="ECO:0000313" key="3">
    <source>
        <dbReference type="Proteomes" id="UP000077266"/>
    </source>
</evidence>
<gene>
    <name evidence="2" type="ORF">EXIGLDRAFT_782622</name>
</gene>
<dbReference type="InterPro" id="IPR040521">
    <property type="entry name" value="KDZ"/>
</dbReference>
<feature type="region of interest" description="Disordered" evidence="1">
    <location>
        <begin position="319"/>
        <end position="338"/>
    </location>
</feature>
<name>A0A165Z4D8_EXIGL</name>
<feature type="compositionally biased region" description="Low complexity" evidence="1">
    <location>
        <begin position="74"/>
        <end position="83"/>
    </location>
</feature>
<dbReference type="AlphaFoldDB" id="A0A165Z4D8"/>
<proteinExistence type="predicted"/>
<evidence type="ECO:0000313" key="2">
    <source>
        <dbReference type="EMBL" id="KZV79239.1"/>
    </source>
</evidence>
<accession>A0A165Z4D8</accession>
<feature type="compositionally biased region" description="Basic residues" evidence="1">
    <location>
        <begin position="44"/>
        <end position="54"/>
    </location>
</feature>
<dbReference type="PANTHER" id="PTHR33096">
    <property type="entry name" value="CXC2 DOMAIN-CONTAINING PROTEIN"/>
    <property type="match status" value="1"/>
</dbReference>
<dbReference type="OrthoDB" id="545266at2759"/>
<feature type="region of interest" description="Disordered" evidence="1">
    <location>
        <begin position="1"/>
        <end position="137"/>
    </location>
</feature>
<feature type="region of interest" description="Disordered" evidence="1">
    <location>
        <begin position="956"/>
        <end position="984"/>
    </location>
</feature>
<keyword evidence="3" id="KW-1185">Reference proteome</keyword>
<evidence type="ECO:0008006" key="4">
    <source>
        <dbReference type="Google" id="ProtNLM"/>
    </source>
</evidence>
<dbReference type="EMBL" id="KV426654">
    <property type="protein sequence ID" value="KZV79239.1"/>
    <property type="molecule type" value="Genomic_DNA"/>
</dbReference>
<dbReference type="Proteomes" id="UP000077266">
    <property type="component" value="Unassembled WGS sequence"/>
</dbReference>
<sequence>MSATPFTPPRKKHAPKLNRYQHATRRGKLILQGEGMSGPAPVRKEHRNKKKKAAKPLQDPFLPGQPAQTDEQIRQAAAQAREAAGIHIDVDNTPRYLAEDDDMSFDNDPIHPPSPDVPRYPQPPQRGARSRKPRPEKTRVFQNWTTLLPELHTPYLQRKATAGGPPRSVCQDPTCSKHIANVACVFWNRFERRSFTHCTHAPLAHQIIAAGLFPSAPENARFAFCVDLLDFYFHLFHHSADSATAAAASISAFHRERGYILRNRKGQTISEGYKRPLQFAIQWYDVLKSQIEAKATDAMHVAETELATAVPVDASMRDIPAADSTPASPDNEAADTPSLPRCSPLLRRCCPLCFEELEFGRGVQEGMDFHVAVDANFNQRHNAAAGDCPPVGYEYVYLLSPDRVSRMEERLEEEGKRPRPYRAEVPEEVIAGCNASHEAGDPSKHKTAGRQFDDKGLLALVCRHDAPLCFANVTDPGEGQKYALAAIEWLFEQLPDSATVVTLYDIGCVTDRTRHLYDVLREGVSERLVFATSAMHAYAHQWSCQLGYNPRMKAGIGLSDGEGVERLWSRLRKLIGITRWVSRERRLVLLDRQLQYVGYTIRADLPRWIARRRKALAKKRWEASELLLSSGHGLVVAQQQWALQRQAELSLSSQPESRLRREMHAVLALQDQIDTVQTAITNAGREISRGGRSAASRRANASITRLEVKHEQLVLEASELYATLNIQGDFQEIAGLGLEFTSTLLQAHEAKRNCRERLIDRFHEWSRLDSAAGGADQPLGTSLHQRARAALQKRAPALQRAISRYNKLCARLERLRPAGSAFPLPEPLSTDLKKVRDDGTYLQDVYISHNLGPAPLWITDATLRSAIRAMHVLTRCDEEEQRLLREIVNYRRWLSSHSTALDTAARAPANILLRSLFQQEAAQLEAIIHSARNTTILSAAEAANLLGMTSHLLPTPTHLAHTPSSTLADDSDSDADSEDSEADLEELRLRDGDIALAIMDEDWEPDLLSGIGNLEVSRRVPRSRTAVIEAVSVVFSDAAAIQTKHIKVVPPVGLQFLTSAPDLPLPRAGSDREAPHALSSQGYAELKSVTSPLSEDVFYSVVAALRSVSRPSASKYAVVHPALVSAWDDGASGTVLIADGMFRPIWDAAAILVPIFTPGSASLAVVWALKGLIEIYSAVESTEIIHRHAKMAAAFVEELASVDEDPTARLPNRSTGWFSRIRRPMDAIDDFDQSVWMAAVVHALFDGKAMTNLTSIICCRYRQFLTHIVLHRTEPKF</sequence>
<dbReference type="STRING" id="1314781.A0A165Z4D8"/>
<dbReference type="Pfam" id="PF18758">
    <property type="entry name" value="KDZ"/>
    <property type="match status" value="1"/>
</dbReference>
<dbReference type="InParanoid" id="A0A165Z4D8"/>